<reference evidence="2" key="1">
    <citation type="submission" date="2014-12" db="EMBL/GenBank/DDBJ databases">
        <title>Genome Sequence of Valsa Canker Pathogens Uncovers a Specific Adaption of Colonization on Woody Bark.</title>
        <authorList>
            <person name="Yin Z."/>
            <person name="Liu H."/>
            <person name="Gao X."/>
            <person name="Li Z."/>
            <person name="Song N."/>
            <person name="Ke X."/>
            <person name="Dai Q."/>
            <person name="Wu Y."/>
            <person name="Sun Y."/>
            <person name="Xu J.-R."/>
            <person name="Kang Z.K."/>
            <person name="Wang L."/>
            <person name="Huang L."/>
        </authorList>
    </citation>
    <scope>NUCLEOTIDE SEQUENCE [LARGE SCALE GENOMIC DNA]</scope>
    <source>
        <strain evidence="2">03-8</strain>
    </source>
</reference>
<accession>A0A194W6D8</accession>
<feature type="compositionally biased region" description="Pro residues" evidence="1">
    <location>
        <begin position="330"/>
        <end position="340"/>
    </location>
</feature>
<evidence type="ECO:0000313" key="2">
    <source>
        <dbReference type="EMBL" id="KUI71812.1"/>
    </source>
</evidence>
<name>A0A194W6D8_CYTMA</name>
<dbReference type="OrthoDB" id="5382953at2759"/>
<keyword evidence="3" id="KW-1185">Reference proteome</keyword>
<dbReference type="EMBL" id="CM003104">
    <property type="protein sequence ID" value="KUI71812.1"/>
    <property type="molecule type" value="Genomic_DNA"/>
</dbReference>
<protein>
    <recommendedName>
        <fullName evidence="4">DNA (cytosine-5)-methyltransferase 1 replication foci domain-containing protein</fullName>
    </recommendedName>
</protein>
<gene>
    <name evidence="2" type="ORF">VM1G_07380</name>
</gene>
<organism evidence="2 3">
    <name type="scientific">Cytospora mali</name>
    <name type="common">Apple Valsa canker fungus</name>
    <name type="synonym">Valsa mali</name>
    <dbReference type="NCBI Taxonomy" id="578113"/>
    <lineage>
        <taxon>Eukaryota</taxon>
        <taxon>Fungi</taxon>
        <taxon>Dikarya</taxon>
        <taxon>Ascomycota</taxon>
        <taxon>Pezizomycotina</taxon>
        <taxon>Sordariomycetes</taxon>
        <taxon>Sordariomycetidae</taxon>
        <taxon>Diaporthales</taxon>
        <taxon>Cytosporaceae</taxon>
        <taxon>Cytospora</taxon>
    </lineage>
</organism>
<feature type="compositionally biased region" description="Basic and acidic residues" evidence="1">
    <location>
        <begin position="528"/>
        <end position="540"/>
    </location>
</feature>
<feature type="compositionally biased region" description="Polar residues" evidence="1">
    <location>
        <begin position="344"/>
        <end position="361"/>
    </location>
</feature>
<sequence>MVGGRPGRPRGSGRARGPGRPPGRPRRYSNSTVASIDMSHVNYVQETSVLKPTQSNDSDEWECFVLKDAVVYRKSEDGQLVIANVCNVDLEGPFVVRGQLDIDLSEQKHLMRNYSYRSAYIEIPLSHSYSIGYGPWPAVWASGKAGWYEIHPAPEYEAMYESVCEGITLYYKVMDAYQDQWERLPKSKRHKAYQMPIERLLLKYAVAVGDGVTLSEAKERCQKHAPFLLAKFEKERDINWNSTSFKKWMTASHQDLVRKLDEAKSKPPPPPVGSPKADIAEPKREPYESASELPLRISPETDRSRRSKSRASRQSEDQEVSVPPRIETPIHPPILPPVRPAPIATTSYSQVRDMSSTATQNPNPPAEVQDPVQFLRDIIEEILEEQGGDATRVTESRVHSQMHIKCSIKAYRAAKEITHFYARPLVASLPSKCYPSPFFQWLKGVRHQPWDPEILSKDEVPGQCRRRTKMNRVIPRSRTSGLGNHSPPPRGAGKRWPPSNLTPQTGGLRPGTGAKRPATYDDEDIDDERARKAAKMKHEFEDDGDEMEEEDNEEEDNKDEQEEDENEDDEVDDASEAAQLTADLAASVATSAPDLPRETARVVVRAEKIPTMTPSGPNGTWRCEEEGCSYVVRSAEEKEGKTLIAKHFQDHASRVEKLSLALAEGTRGHMPINHLLDKLRSMGERAKNKEQDQIDGVSVPRPVKRRLII</sequence>
<evidence type="ECO:0000256" key="1">
    <source>
        <dbReference type="SAM" id="MobiDB-lite"/>
    </source>
</evidence>
<proteinExistence type="predicted"/>
<feature type="region of interest" description="Disordered" evidence="1">
    <location>
        <begin position="262"/>
        <end position="367"/>
    </location>
</feature>
<dbReference type="Proteomes" id="UP000078559">
    <property type="component" value="Chromosome 7"/>
</dbReference>
<feature type="compositionally biased region" description="Basic and acidic residues" evidence="1">
    <location>
        <begin position="278"/>
        <end position="287"/>
    </location>
</feature>
<evidence type="ECO:0000313" key="3">
    <source>
        <dbReference type="Proteomes" id="UP000078559"/>
    </source>
</evidence>
<feature type="compositionally biased region" description="Acidic residues" evidence="1">
    <location>
        <begin position="541"/>
        <end position="574"/>
    </location>
</feature>
<evidence type="ECO:0008006" key="4">
    <source>
        <dbReference type="Google" id="ProtNLM"/>
    </source>
</evidence>
<feature type="region of interest" description="Disordered" evidence="1">
    <location>
        <begin position="454"/>
        <end position="574"/>
    </location>
</feature>
<feature type="region of interest" description="Disordered" evidence="1">
    <location>
        <begin position="1"/>
        <end position="31"/>
    </location>
</feature>
<dbReference type="AlphaFoldDB" id="A0A194W6D8"/>